<feature type="compositionally biased region" description="Polar residues" evidence="1">
    <location>
        <begin position="1758"/>
        <end position="1770"/>
    </location>
</feature>
<organism evidence="2 3">
    <name type="scientific">Micromonospora jinlongensis</name>
    <dbReference type="NCBI Taxonomy" id="1287877"/>
    <lineage>
        <taxon>Bacteria</taxon>
        <taxon>Bacillati</taxon>
        <taxon>Actinomycetota</taxon>
        <taxon>Actinomycetes</taxon>
        <taxon>Micromonosporales</taxon>
        <taxon>Micromonosporaceae</taxon>
        <taxon>Micromonospora</taxon>
    </lineage>
</organism>
<evidence type="ECO:0000313" key="2">
    <source>
        <dbReference type="EMBL" id="NYH41996.1"/>
    </source>
</evidence>
<feature type="compositionally biased region" description="Polar residues" evidence="1">
    <location>
        <begin position="480"/>
        <end position="491"/>
    </location>
</feature>
<feature type="region of interest" description="Disordered" evidence="1">
    <location>
        <begin position="1749"/>
        <end position="1770"/>
    </location>
</feature>
<accession>A0A7Z0BCL8</accession>
<feature type="compositionally biased region" description="Low complexity" evidence="1">
    <location>
        <begin position="1538"/>
        <end position="1560"/>
    </location>
</feature>
<dbReference type="EMBL" id="JACCHK010000001">
    <property type="protein sequence ID" value="NYH41996.1"/>
    <property type="molecule type" value="Genomic_DNA"/>
</dbReference>
<feature type="region of interest" description="Disordered" evidence="1">
    <location>
        <begin position="1011"/>
        <end position="1040"/>
    </location>
</feature>
<feature type="region of interest" description="Disordered" evidence="1">
    <location>
        <begin position="410"/>
        <end position="437"/>
    </location>
</feature>
<feature type="region of interest" description="Disordered" evidence="1">
    <location>
        <begin position="1533"/>
        <end position="1563"/>
    </location>
</feature>
<name>A0A7Z0BCL8_9ACTN</name>
<comment type="caution">
    <text evidence="2">The sequence shown here is derived from an EMBL/GenBank/DDBJ whole genome shotgun (WGS) entry which is preliminary data.</text>
</comment>
<evidence type="ECO:0000256" key="1">
    <source>
        <dbReference type="SAM" id="MobiDB-lite"/>
    </source>
</evidence>
<sequence length="3042" mass="328390">MPGAPAPSICLDGFVLLPSGFALQLGDTTAEVPVHVRDAPLIDGVVQVHLPEDAPGSMRVRHVLEREEPTTAARLSVSLAVERSRTISRDEALSVANQLGVYLDLPERVDLVDPADDRFLPITSDRGVTSSASATGVRVIPEKHLLGDLATAADTRTLNNYAAMRGQLRLTSNNVEIGVPRAVVDALPSRAAEPQAKLAAPVVVNGYAEVMSHLDGLAQGQQAKVTAIAANSTHEVLATMHSWGLAVSGPLPRRPDSISVSLPVPARPVGRVEIDTERWRPVDEPFRFDDGRITAVPGGGEQVAVRYELIRADDEWLFVVRVHLTGDPDAVAQVQQLATEGVQTYLNDPRHVLPMVNLPMRVEVQFVDASRAHLTVAVTAPDTQMDQAHWAQDRPPAFYAHEVLHALGAIDHQPPSRRTGGDLPADPRTSLMSPRTPGSPVAVLDEDLQQIMDTLAPIYAGVAGDHGPLVRPDGAATAAQGPSSVSESWNEGLSRPPRMPDPAETPGPAGPSLAPGPDAIVDLLYVEAMLPVLQMRLEQAERQLSPDHPEVVQTDRAFQELKGLVDEARNNGELPDKPLSQALLTSSFEDVLRWEKDARDKVSTLADQASEGEGTQQARRWLENVLYRDFLIETSALGLKPEDPGNAQFLPIVRKAFDPAASAVTDEQMQKLTEYVTDLIKGDQPVTMEALTRRAEFDRLRQRLGSHPAAEIDVAVAGWRTSSPDQDLKQRDRKLEVREFARILVQREGTFDPTTANLDSLDRVIESAYRRYAKDNDGARPHGPMPVEGLKALFLHKLGRETLSWKNVQLVASQDSARERYRKDRPIRVETAKKLAAAPGLGAISTTVNARHTRMIQSGPEQADSPEERLAEQKALWALVRPSVPGASSPPVQPAELAGATELARLGGSQAVSPAAQAARPPTVAVAPVTRDDLSKLVLVRRRLYADPRDRQYTGPSDYQQMALELLGAEGAVGAAELRDLAIMMRRLPRPRTLTMDRFDDRAARQWLTEQAISNWRPGPPGHRPDPQNPQEAPDARTDRSRMVTAFHAIDEMPFVADLTAWINRAVPFGAGQITEEIVQRKIASLFGQVLDDGAALEVTVGENTYDIRLWAVPTRGPAVEADSLPGAERSNRFSGKQENRIYGYHDLASWRTWATAASADGGLVYRAALGQAEALSGARIDLMTTLGRVSGKGQRELSANAPAEFQQLRIKEPLGWVNLPVNWALRVEARGTGKWRELTFRNGDGALREDKVRYAVAEFQLPYSAKESGAPQLKEFTDPDYLKPVDIRTPEQFPVWKLDHGVSRLQLSGAVLSEVQKALTPEDYAFWKPYVEGHLSNDQLALNLGDILRPRADRNYQQVFRLNLDAKGRQLSLSLTAGDRAQPVNSVTKVSEVSQSGETRFDRVQAVVAKTLLSEDAILTRRTTLTMAFRAVERYLRLGFRGQLSWQKGDQLIRHHRALLTRAERVVGKLQVALADFTVRLDVHHEREGRQLANGRHERVVTDPGPIDIRGFAHFMVHKDALAGLASAGPVGAPGRAGEASGTAASSTATQPATAQTAPKWWTPGADWGPTMDYVKNLGGVAELYNQIATRMATEGYLPKAAAGVGSTTPWDALQGLPVTGADVNKPGVEYANWQLLLSKLSERSLRAGVDNVLNIDPAQPGVAWVFSHPKHPVSPAHVLTIGLSAETTGGTTFVAESDKQVQYGHTSIDTMTAKRAKGKVKELSGYGGVGGNEASSFWQGQVGAQRSWTNKKKAGDTQSTALTSDTDGQKMSSPIFEVDIRWTWVALRNETPVGPPGTVDATATILQPNALNDVASSTTAPPLQFVPPADRSPAQIRIDSDPPEHFGTNPQLRSVLTEIGASVYTTLGVRGVGQLQEKLIQNVRGLPAVAVWNGLNRAAYRSNLIRALAAAATLPVGNQLVGLSVRPVGRPEIVKVWFPYTQQLLESQVGREEGAEELGEKGFLGGAYLGKESASAAGNELALGGGTVTTSTGQGTGSVAVQTVGSYRGLYQDQKMAVVRTVVVNRAEVGDVVVQTFGEVMLNVLLSDVIANRNAFDGAALLDEHLVDSSPDTPPKPSPALALITDLRPPVSLQHGLSWAVMWPMLYGTASPEATTSNQPTGFGKLSESLAAAAEEFQAPGLVAQLRALPSWLSPYMAKMRDGGALWRFKADGRMFEVSMSAELVGPAWGSRPGGNGIKVYERGNAYRDASRRFTTMLAVGGGATGTGRPDSLDGGFASGSLVGGRTRGEEQSDTRGSNLLFMNGLRANKLTDFNQMVQFHVTINETTPLSAKKQLKKTFGSQNLGHRSSKITVVEEHVLSVPTEGTMPLGAPRPTITFGLRRTLPPKVLIEGVLGVKKIHEAVASAGMGKAVDGPTADGHLNFETMRTSLGEMLSEQGARFTAVSIPGAVLNPGPGGLRVKARFSDVLQLYYMEKAEKEKYDHGTDLVADTDVSTRKEHGAFTVAATGPVAPGQSLGAQVSGGFQRSRASGIDHTAWIEHRAWLREDSSVFFVFALLEYEVTVPGTSTRTKVPGSVEMVVTKQEAIDWGIPVDALWFAVPAGKRNKEFPGYHGAGESTSAAPPTGTVSDDRRLAAAFRKAVEALNTTTTTATALPTNTGVAGPSDSAATTAGPAGDLGATGQATDPRAGDSNLSNPEPEWLRTSLGRIKRPDEQLPNLLSDMSVPGVRTQPPPVDLRATARQQPNQYFVWLSTAPGAAVDRQVFEWLNERLEQLAQAGRTPIVVTRGQLDLDDVPGKSKSVPGSEKRSLIPLLSRYGVAVIHQVPRSSGGLGGLNLSNSWKVRGSSSAAASGRKVDDTWSKIDLAVVNAARRLTRSTVRPVSEALGELVWGAQGVDGQLAVLRSRWEDLRATKHLVEQASRMAERVPDSMNIALVKPLLRFGPNENVVVQFTKSTPEQRPSTMLEAVARLELDAAGKLKDPQDSGGVTDDLVDLVQAVRLGADKAEHSPFDFTVSLLKAIGQVKAGRFDDAERFVAENQGRLNDEQKKAWVNALSDLQRSMDHTERGRLQPVLAAVLAC</sequence>
<feature type="compositionally biased region" description="Pro residues" evidence="1">
    <location>
        <begin position="497"/>
        <end position="509"/>
    </location>
</feature>
<keyword evidence="3" id="KW-1185">Reference proteome</keyword>
<dbReference type="RefSeq" id="WP_179779892.1">
    <property type="nucleotide sequence ID" value="NZ_JACCHK010000001.1"/>
</dbReference>
<gene>
    <name evidence="2" type="ORF">HNR22_001723</name>
</gene>
<dbReference type="Proteomes" id="UP000523545">
    <property type="component" value="Unassembled WGS sequence"/>
</dbReference>
<protein>
    <submittedName>
        <fullName evidence="2">Uncharacterized protein</fullName>
    </submittedName>
</protein>
<feature type="region of interest" description="Disordered" evidence="1">
    <location>
        <begin position="470"/>
        <end position="515"/>
    </location>
</feature>
<feature type="region of interest" description="Disordered" evidence="1">
    <location>
        <begin position="2616"/>
        <end position="2662"/>
    </location>
</feature>
<evidence type="ECO:0000313" key="3">
    <source>
        <dbReference type="Proteomes" id="UP000523545"/>
    </source>
</evidence>
<proteinExistence type="predicted"/>
<reference evidence="2 3" key="1">
    <citation type="submission" date="2020-07" db="EMBL/GenBank/DDBJ databases">
        <title>Sequencing the genomes of 1000 actinobacteria strains.</title>
        <authorList>
            <person name="Klenk H.-P."/>
        </authorList>
    </citation>
    <scope>NUCLEOTIDE SEQUENCE [LARGE SCALE GENOMIC DNA]</scope>
    <source>
        <strain evidence="2 3">DSM 45876</strain>
    </source>
</reference>